<accession>A0ABD5UBJ9</accession>
<keyword evidence="5" id="KW-1185">Reference proteome</keyword>
<dbReference type="EMBL" id="JBHSXM010000001">
    <property type="protein sequence ID" value="MFC6836726.1"/>
    <property type="molecule type" value="Genomic_DNA"/>
</dbReference>
<dbReference type="RefSeq" id="WP_304448405.1">
    <property type="nucleotide sequence ID" value="NZ_JARRAH010000001.1"/>
</dbReference>
<dbReference type="GO" id="GO:0016787">
    <property type="term" value="F:hydrolase activity"/>
    <property type="evidence" value="ECO:0007669"/>
    <property type="project" value="UniProtKB-KW"/>
</dbReference>
<comment type="caution">
    <text evidence="4">The sequence shown here is derived from an EMBL/GenBank/DDBJ whole genome shotgun (WGS) entry which is preliminary data.</text>
</comment>
<dbReference type="InterPro" id="IPR002933">
    <property type="entry name" value="Peptidase_M20"/>
</dbReference>
<keyword evidence="2" id="KW-0378">Hydrolase</keyword>
<evidence type="ECO:0000313" key="4">
    <source>
        <dbReference type="EMBL" id="MFC6836726.1"/>
    </source>
</evidence>
<dbReference type="Proteomes" id="UP001596406">
    <property type="component" value="Unassembled WGS sequence"/>
</dbReference>
<evidence type="ECO:0000259" key="3">
    <source>
        <dbReference type="Pfam" id="PF07687"/>
    </source>
</evidence>
<gene>
    <name evidence="4" type="ORF">ACFQHK_09395</name>
</gene>
<proteinExistence type="predicted"/>
<dbReference type="AlphaFoldDB" id="A0ABD5UBJ9"/>
<protein>
    <submittedName>
        <fullName evidence="4">M20 family metallopeptidase</fullName>
    </submittedName>
</protein>
<reference evidence="4 5" key="1">
    <citation type="journal article" date="2019" name="Int. J. Syst. Evol. Microbiol.">
        <title>The Global Catalogue of Microorganisms (GCM) 10K type strain sequencing project: providing services to taxonomists for standard genome sequencing and annotation.</title>
        <authorList>
            <consortium name="The Broad Institute Genomics Platform"/>
            <consortium name="The Broad Institute Genome Sequencing Center for Infectious Disease"/>
            <person name="Wu L."/>
            <person name="Ma J."/>
        </authorList>
    </citation>
    <scope>NUCLEOTIDE SEQUENCE [LARGE SCALE GENOMIC DNA]</scope>
    <source>
        <strain evidence="4 5">PSRA2</strain>
    </source>
</reference>
<evidence type="ECO:0000313" key="5">
    <source>
        <dbReference type="Proteomes" id="UP001596406"/>
    </source>
</evidence>
<dbReference type="InterPro" id="IPR036264">
    <property type="entry name" value="Bact_exopeptidase_dim_dom"/>
</dbReference>
<feature type="domain" description="Peptidase M20 dimerisation" evidence="3">
    <location>
        <begin position="177"/>
        <end position="268"/>
    </location>
</feature>
<name>A0ABD5UBJ9_9EURY</name>
<dbReference type="Pfam" id="PF07687">
    <property type="entry name" value="M20_dimer"/>
    <property type="match status" value="1"/>
</dbReference>
<sequence length="372" mass="38321">MEPTPDVPETPDVRALARDLVAVPSHDDETAAGNAIARWLREHTDATVAHTDAGVVARRDECEHDSPWAVEGGIALVGHHDVVAPDEAQVDGDDYVVEECDGRLHGRGSADMKGSLAALCCAFRDTDAPCTLASFAGEEVGGVGARRAIDRGFAPDYAVVGEGSTGYSSPGVTDVAVAHKGRRASTLVAHGTAAHASEPDAGENAVYRALDAVDVVRDLAAPSATVLGTDLAGSVVVTEIEGGSGWNVVPERCTVTIDERTVPGERADLAAAASEDVEWRVEQDLPPMACSDEAFAAAALDAVRAVQDGAGERVAKPHATDAGWLAQAGTACVVCGAAEPGEAHTAGESVSLAVLDRCYAAYRGITERAASR</sequence>
<dbReference type="PANTHER" id="PTHR43808:SF31">
    <property type="entry name" value="N-ACETYL-L-CITRULLINE DEACETYLASE"/>
    <property type="match status" value="1"/>
</dbReference>
<dbReference type="Gene3D" id="3.40.630.10">
    <property type="entry name" value="Zn peptidases"/>
    <property type="match status" value="1"/>
</dbReference>
<dbReference type="SUPFAM" id="SSF53187">
    <property type="entry name" value="Zn-dependent exopeptidases"/>
    <property type="match status" value="1"/>
</dbReference>
<dbReference type="InterPro" id="IPR050072">
    <property type="entry name" value="Peptidase_M20A"/>
</dbReference>
<dbReference type="PANTHER" id="PTHR43808">
    <property type="entry name" value="ACETYLORNITHINE DEACETYLASE"/>
    <property type="match status" value="1"/>
</dbReference>
<dbReference type="SUPFAM" id="SSF55031">
    <property type="entry name" value="Bacterial exopeptidase dimerisation domain"/>
    <property type="match status" value="1"/>
</dbReference>
<dbReference type="GO" id="GO:0046872">
    <property type="term" value="F:metal ion binding"/>
    <property type="evidence" value="ECO:0007669"/>
    <property type="project" value="UniProtKB-KW"/>
</dbReference>
<dbReference type="Pfam" id="PF01546">
    <property type="entry name" value="Peptidase_M20"/>
    <property type="match status" value="1"/>
</dbReference>
<evidence type="ECO:0000256" key="1">
    <source>
        <dbReference type="ARBA" id="ARBA00022723"/>
    </source>
</evidence>
<dbReference type="InterPro" id="IPR011650">
    <property type="entry name" value="Peptidase_M20_dimer"/>
</dbReference>
<evidence type="ECO:0000256" key="2">
    <source>
        <dbReference type="ARBA" id="ARBA00022801"/>
    </source>
</evidence>
<organism evidence="4 5">
    <name type="scientific">Halomarina ordinaria</name>
    <dbReference type="NCBI Taxonomy" id="3033939"/>
    <lineage>
        <taxon>Archaea</taxon>
        <taxon>Methanobacteriati</taxon>
        <taxon>Methanobacteriota</taxon>
        <taxon>Stenosarchaea group</taxon>
        <taxon>Halobacteria</taxon>
        <taxon>Halobacteriales</taxon>
        <taxon>Natronomonadaceae</taxon>
        <taxon>Halomarina</taxon>
    </lineage>
</organism>
<keyword evidence="1" id="KW-0479">Metal-binding</keyword>
<dbReference type="Gene3D" id="3.30.70.360">
    <property type="match status" value="1"/>
</dbReference>